<accession>A0A110B1C3</accession>
<keyword evidence="2" id="KW-1185">Reference proteome</keyword>
<proteinExistence type="predicted"/>
<evidence type="ECO:0000313" key="1">
    <source>
        <dbReference type="EMBL" id="BAU52730.1"/>
    </source>
</evidence>
<organism evidence="1 2">
    <name type="scientific">Mucilaginibacter gotjawali</name>
    <dbReference type="NCBI Taxonomy" id="1550579"/>
    <lineage>
        <taxon>Bacteria</taxon>
        <taxon>Pseudomonadati</taxon>
        <taxon>Bacteroidota</taxon>
        <taxon>Sphingobacteriia</taxon>
        <taxon>Sphingobacteriales</taxon>
        <taxon>Sphingobacteriaceae</taxon>
        <taxon>Mucilaginibacter</taxon>
    </lineage>
</organism>
<dbReference type="InterPro" id="IPR046525">
    <property type="entry name" value="DUF6702"/>
</dbReference>
<dbReference type="AlphaFoldDB" id="A0A110B1C3"/>
<dbReference type="EMBL" id="AP017313">
    <property type="protein sequence ID" value="BAU52730.1"/>
    <property type="molecule type" value="Genomic_DNA"/>
</dbReference>
<protein>
    <submittedName>
        <fullName evidence="1">Uncharacterized protein</fullName>
    </submittedName>
</protein>
<dbReference type="Pfam" id="PF20420">
    <property type="entry name" value="DUF6702"/>
    <property type="match status" value="1"/>
</dbReference>
<dbReference type="Proteomes" id="UP000218263">
    <property type="component" value="Chromosome"/>
</dbReference>
<sequence>MGGFIFKPLLYCYILLGQLAPVKPAAKLPHPIHVSTSNIEYNVKDNRFEVICTVFTDDFEAALVKQYHAKTDLNKTEMHAAMDALIKEYIAANLKLSADNAPVKLNYLGFEINRGSTDIYLESDKLPPVKKVDVDASLLYNLFDDQINIVHIIVNGVRKSEKVNYPDKRVEQVF</sequence>
<dbReference type="KEGG" id="mgot:MgSA37_00893"/>
<name>A0A110B1C3_9SPHI</name>
<evidence type="ECO:0000313" key="2">
    <source>
        <dbReference type="Proteomes" id="UP000218263"/>
    </source>
</evidence>
<gene>
    <name evidence="1" type="ORF">MgSA37_00893</name>
</gene>
<reference evidence="1 2" key="1">
    <citation type="submission" date="2015-12" db="EMBL/GenBank/DDBJ databases">
        <title>Genome sequence of Mucilaginibacter gotjawali.</title>
        <authorList>
            <person name="Lee J.S."/>
            <person name="Lee K.C."/>
            <person name="Kim K.K."/>
            <person name="Lee B.W."/>
        </authorList>
    </citation>
    <scope>NUCLEOTIDE SEQUENCE [LARGE SCALE GENOMIC DNA]</scope>
    <source>
        <strain evidence="1 2">SA3-7</strain>
    </source>
</reference>